<gene>
    <name evidence="1" type="ORF">DNTS_022871</name>
</gene>
<name>A0A553QU97_9TELE</name>
<dbReference type="Proteomes" id="UP000316079">
    <property type="component" value="Unassembled WGS sequence"/>
</dbReference>
<sequence length="59" mass="7325">MGSSCNRQFFYVNMLKGFLWLLKRHHHLALKREKKELTQDDVVFTRDGLQYSRIWRRRN</sequence>
<organism evidence="1 2">
    <name type="scientific">Danionella cerebrum</name>
    <dbReference type="NCBI Taxonomy" id="2873325"/>
    <lineage>
        <taxon>Eukaryota</taxon>
        <taxon>Metazoa</taxon>
        <taxon>Chordata</taxon>
        <taxon>Craniata</taxon>
        <taxon>Vertebrata</taxon>
        <taxon>Euteleostomi</taxon>
        <taxon>Actinopterygii</taxon>
        <taxon>Neopterygii</taxon>
        <taxon>Teleostei</taxon>
        <taxon>Ostariophysi</taxon>
        <taxon>Cypriniformes</taxon>
        <taxon>Danionidae</taxon>
        <taxon>Danioninae</taxon>
        <taxon>Danionella</taxon>
    </lineage>
</organism>
<dbReference type="OrthoDB" id="44789at2759"/>
<evidence type="ECO:0000313" key="1">
    <source>
        <dbReference type="EMBL" id="TRY93553.1"/>
    </source>
</evidence>
<accession>A0A553QU97</accession>
<protein>
    <submittedName>
        <fullName evidence="1">Uncharacterized protein</fullName>
    </submittedName>
</protein>
<proteinExistence type="predicted"/>
<reference evidence="1 2" key="1">
    <citation type="journal article" date="2019" name="Sci. Data">
        <title>Hybrid genome assembly and annotation of Danionella translucida.</title>
        <authorList>
            <person name="Kadobianskyi M."/>
            <person name="Schulze L."/>
            <person name="Schuelke M."/>
            <person name="Judkewitz B."/>
        </authorList>
    </citation>
    <scope>NUCLEOTIDE SEQUENCE [LARGE SCALE GENOMIC DNA]</scope>
    <source>
        <strain evidence="1 2">Bolton</strain>
    </source>
</reference>
<comment type="caution">
    <text evidence="1">The sequence shown here is derived from an EMBL/GenBank/DDBJ whole genome shotgun (WGS) entry which is preliminary data.</text>
</comment>
<evidence type="ECO:0000313" key="2">
    <source>
        <dbReference type="Proteomes" id="UP000316079"/>
    </source>
</evidence>
<dbReference type="EMBL" id="SRMA01025525">
    <property type="protein sequence ID" value="TRY93553.1"/>
    <property type="molecule type" value="Genomic_DNA"/>
</dbReference>
<dbReference type="AlphaFoldDB" id="A0A553QU97"/>
<keyword evidence="2" id="KW-1185">Reference proteome</keyword>